<protein>
    <submittedName>
        <fullName evidence="1">Uncharacterized protein</fullName>
    </submittedName>
</protein>
<organism evidence="1 2">
    <name type="scientific">Arthrobacter nitrophenolicus</name>
    <dbReference type="NCBI Taxonomy" id="683150"/>
    <lineage>
        <taxon>Bacteria</taxon>
        <taxon>Bacillati</taxon>
        <taxon>Actinomycetota</taxon>
        <taxon>Actinomycetes</taxon>
        <taxon>Micrococcales</taxon>
        <taxon>Micrococcaceae</taxon>
        <taxon>Arthrobacter</taxon>
    </lineage>
</organism>
<evidence type="ECO:0000313" key="1">
    <source>
        <dbReference type="EMBL" id="MET3771815.1"/>
    </source>
</evidence>
<sequence length="178" mass="18499">MSTRKWSMATLNCTPEGILRCLVSARSLFVCILLVLLVAGAASYTHGTRYALVGHGPFLTAPATLLAGPAQPADSGAPPTEVPPLQATFPGPGAPPSSDSPVVPVTHYASALLDPESMERDCCERRQAPRGEPAPLRTGAVDGPSLLLREEGGEVLSPVPSEPDLPALTVIQLSVSRT</sequence>
<proteinExistence type="predicted"/>
<name>A0ACC6TE52_9MICC</name>
<dbReference type="EMBL" id="JBEPNJ010000004">
    <property type="protein sequence ID" value="MET3771815.1"/>
    <property type="molecule type" value="Genomic_DNA"/>
</dbReference>
<keyword evidence="2" id="KW-1185">Reference proteome</keyword>
<evidence type="ECO:0000313" key="2">
    <source>
        <dbReference type="Proteomes" id="UP001549207"/>
    </source>
</evidence>
<dbReference type="Proteomes" id="UP001549207">
    <property type="component" value="Unassembled WGS sequence"/>
</dbReference>
<accession>A0ACC6TE52</accession>
<gene>
    <name evidence="1" type="ORF">ABIC98_001452</name>
</gene>
<comment type="caution">
    <text evidence="1">The sequence shown here is derived from an EMBL/GenBank/DDBJ whole genome shotgun (WGS) entry which is preliminary data.</text>
</comment>
<reference evidence="1" key="1">
    <citation type="submission" date="2024-06" db="EMBL/GenBank/DDBJ databases">
        <title>Genomic Encyclopedia of Type Strains, Phase IV (KMG-IV): sequencing the most valuable type-strain genomes for metagenomic binning, comparative biology and taxonomic classification.</title>
        <authorList>
            <person name="Goeker M."/>
        </authorList>
    </citation>
    <scope>NUCLEOTIDE SEQUENCE</scope>
    <source>
        <strain evidence="1">SJCon</strain>
    </source>
</reference>